<feature type="domain" description="PA14" evidence="11">
    <location>
        <begin position="395"/>
        <end position="556"/>
    </location>
</feature>
<dbReference type="InterPro" id="IPR019800">
    <property type="entry name" value="Glyco_hydro_3_AS"/>
</dbReference>
<dbReference type="InterPro" id="IPR037524">
    <property type="entry name" value="PA14/GLEYA"/>
</dbReference>
<dbReference type="Pfam" id="PF14310">
    <property type="entry name" value="Fn3-like"/>
    <property type="match status" value="1"/>
</dbReference>
<dbReference type="Pfam" id="PF00933">
    <property type="entry name" value="Glyco_hydro_3"/>
    <property type="match status" value="1"/>
</dbReference>
<protein>
    <recommendedName>
        <fullName evidence="10">beta-glucosidase</fullName>
        <ecNumber evidence="10">3.2.1.21</ecNumber>
    </recommendedName>
</protein>
<evidence type="ECO:0000256" key="9">
    <source>
        <dbReference type="ARBA" id="ARBA00023326"/>
    </source>
</evidence>
<evidence type="ECO:0000256" key="5">
    <source>
        <dbReference type="ARBA" id="ARBA00023001"/>
    </source>
</evidence>
<proteinExistence type="inferred from homology"/>
<keyword evidence="8 10" id="KW-0326">Glycosidase</keyword>
<dbReference type="InterPro" id="IPR026891">
    <property type="entry name" value="Fn3-like"/>
</dbReference>
<name>A0A6A6R933_9PEZI</name>
<evidence type="ECO:0000256" key="3">
    <source>
        <dbReference type="ARBA" id="ARBA00005336"/>
    </source>
</evidence>
<dbReference type="InterPro" id="IPR036881">
    <property type="entry name" value="Glyco_hydro_3_C_sf"/>
</dbReference>
<keyword evidence="9 10" id="KW-0624">Polysaccharide degradation</keyword>
<dbReference type="InterPro" id="IPR013783">
    <property type="entry name" value="Ig-like_fold"/>
</dbReference>
<dbReference type="SMART" id="SM01217">
    <property type="entry name" value="Fn3_like"/>
    <property type="match status" value="1"/>
</dbReference>
<evidence type="ECO:0000256" key="2">
    <source>
        <dbReference type="ARBA" id="ARBA00004987"/>
    </source>
</evidence>
<dbReference type="FunFam" id="2.60.40.10:FF:000495">
    <property type="entry name" value="Periplasmic beta-glucosidase"/>
    <property type="match status" value="1"/>
</dbReference>
<dbReference type="PANTHER" id="PTHR42715">
    <property type="entry name" value="BETA-GLUCOSIDASE"/>
    <property type="match status" value="1"/>
</dbReference>
<dbReference type="PROSITE" id="PS00775">
    <property type="entry name" value="GLYCOSYL_HYDROL_F3"/>
    <property type="match status" value="1"/>
</dbReference>
<accession>A0A6A6R933</accession>
<evidence type="ECO:0000256" key="1">
    <source>
        <dbReference type="ARBA" id="ARBA00000448"/>
    </source>
</evidence>
<dbReference type="Gene3D" id="3.40.50.1700">
    <property type="entry name" value="Glycoside hydrolase family 3 C-terminal domain"/>
    <property type="match status" value="1"/>
</dbReference>
<evidence type="ECO:0000256" key="7">
    <source>
        <dbReference type="ARBA" id="ARBA00023277"/>
    </source>
</evidence>
<keyword evidence="4 10" id="KW-0378">Hydrolase</keyword>
<dbReference type="Gene3D" id="2.60.120.260">
    <property type="entry name" value="Galactose-binding domain-like"/>
    <property type="match status" value="1"/>
</dbReference>
<dbReference type="Pfam" id="PF01915">
    <property type="entry name" value="Glyco_hydro_3_C"/>
    <property type="match status" value="1"/>
</dbReference>
<dbReference type="GO" id="GO:0008422">
    <property type="term" value="F:beta-glucosidase activity"/>
    <property type="evidence" value="ECO:0007669"/>
    <property type="project" value="UniProtKB-EC"/>
</dbReference>
<evidence type="ECO:0000256" key="4">
    <source>
        <dbReference type="ARBA" id="ARBA00022801"/>
    </source>
</evidence>
<dbReference type="PROSITE" id="PS51820">
    <property type="entry name" value="PA14"/>
    <property type="match status" value="1"/>
</dbReference>
<organism evidence="12 13">
    <name type="scientific">Lophium mytilinum</name>
    <dbReference type="NCBI Taxonomy" id="390894"/>
    <lineage>
        <taxon>Eukaryota</taxon>
        <taxon>Fungi</taxon>
        <taxon>Dikarya</taxon>
        <taxon>Ascomycota</taxon>
        <taxon>Pezizomycotina</taxon>
        <taxon>Dothideomycetes</taxon>
        <taxon>Pleosporomycetidae</taxon>
        <taxon>Mytilinidiales</taxon>
        <taxon>Mytilinidiaceae</taxon>
        <taxon>Lophium</taxon>
    </lineage>
</organism>
<dbReference type="InterPro" id="IPR017853">
    <property type="entry name" value="GH"/>
</dbReference>
<dbReference type="Proteomes" id="UP000799750">
    <property type="component" value="Unassembled WGS sequence"/>
</dbReference>
<dbReference type="EMBL" id="MU004182">
    <property type="protein sequence ID" value="KAF2500914.1"/>
    <property type="molecule type" value="Genomic_DNA"/>
</dbReference>
<comment type="catalytic activity">
    <reaction evidence="1 10">
        <text>Hydrolysis of terminal, non-reducing beta-D-glucosyl residues with release of beta-D-glucose.</text>
        <dbReference type="EC" id="3.2.1.21"/>
    </reaction>
</comment>
<dbReference type="InterPro" id="IPR036962">
    <property type="entry name" value="Glyco_hydro_3_N_sf"/>
</dbReference>
<dbReference type="PANTHER" id="PTHR42715:SF27">
    <property type="entry name" value="BETA-GLUCOSIDASE-RELATED"/>
    <property type="match status" value="1"/>
</dbReference>
<dbReference type="InterPro" id="IPR011658">
    <property type="entry name" value="PA14_dom"/>
</dbReference>
<dbReference type="PRINTS" id="PR00133">
    <property type="entry name" value="GLHYDRLASE3"/>
</dbReference>
<dbReference type="GO" id="GO:0030245">
    <property type="term" value="P:cellulose catabolic process"/>
    <property type="evidence" value="ECO:0007669"/>
    <property type="project" value="UniProtKB-UniPathway"/>
</dbReference>
<dbReference type="InterPro" id="IPR002772">
    <property type="entry name" value="Glyco_hydro_3_C"/>
</dbReference>
<dbReference type="FunFam" id="3.20.20.300:FF:000006">
    <property type="entry name" value="Beta-glucosidase H"/>
    <property type="match status" value="1"/>
</dbReference>
<sequence>MKPLDIDKVLDELTITEKIELLSGTDFWHTKAIPRLNIPAIRTTDGPNGARGTRFFNGVPAACFPCGTAMGATWDTELMRKAGELMGEEVRAKGAHVLLGPTVNIQRSPLGGRGFESFSEDPTLSGTIAAAVIQGVQFKGVAATIKHFVCNDQEHERMGVNAIITDRALREIYLKPFQIVQRDAKPKAVMTAYNKVNGVHASESKKLITDILRTEWGFDGCIMSDWFGVYSASEAVKAGLDLEMPGPPRLRGEQLMIAINGQKLSTHEVDKCVRNVLNLVNLGIASGVPENAPEGKLDTPETAALLKRVAESSIVLLKNEKSVLPFSKEKTIAVIGPNAKHAAYSGGGSANLRPYYTTTPYDAIKAVASRPIYYALGSASFVTLPQLGGRLKTSKGKKGCTMRFYRDSPKVKDREVLEEIVIDNTFAFLADWSHPDIEGDLFYAELEGTLEPEEDGAWEFGIAVRGTAQLFVDGKLVVDNLTCQRRGDSFFGSGTVEERGSIELKAGKKYRILVQFGSAPTSNYKLAAGVAPMNGGGINFGGFQKIDPEVELQKAVELAKKVDQVVVCAGLNSDIESEGFDRPNMDHPPHLDALISAICATNSNTTVVLQSGTPVSTTWASAAPAILQAWYGGNEAGTAIASVLFGDTNPSGKLSLSYPLRVEDNPAYLSFRSDRGRVLYGEDVYVGYRWYEKIQREVRWNFGHGLSYTTFQFSKLRVRAHQAADSLEVEVWVKNTGGRAGEQVVQVYVSQGSPGVGRPVKELRGFEKVAVEKGGNELVKIKMSLRYACSWWDEVRDAWVMEAGPYKVLLGDSSQGGFLEKEFEVEKTEWWSGV</sequence>
<dbReference type="SUPFAM" id="SSF52279">
    <property type="entry name" value="Beta-D-glucan exohydrolase, C-terminal domain"/>
    <property type="match status" value="1"/>
</dbReference>
<evidence type="ECO:0000313" key="13">
    <source>
        <dbReference type="Proteomes" id="UP000799750"/>
    </source>
</evidence>
<evidence type="ECO:0000256" key="8">
    <source>
        <dbReference type="ARBA" id="ARBA00023295"/>
    </source>
</evidence>
<comment type="similarity">
    <text evidence="3 10">Belongs to the glycosyl hydrolase 3 family.</text>
</comment>
<dbReference type="Gene3D" id="3.20.20.300">
    <property type="entry name" value="Glycoside hydrolase, family 3, N-terminal domain"/>
    <property type="match status" value="1"/>
</dbReference>
<dbReference type="InterPro" id="IPR050288">
    <property type="entry name" value="Cellulose_deg_GH3"/>
</dbReference>
<dbReference type="UniPathway" id="UPA00696"/>
<keyword evidence="5" id="KW-0136">Cellulose degradation</keyword>
<evidence type="ECO:0000256" key="6">
    <source>
        <dbReference type="ARBA" id="ARBA00023180"/>
    </source>
</evidence>
<dbReference type="Gene3D" id="2.60.40.10">
    <property type="entry name" value="Immunoglobulins"/>
    <property type="match status" value="1"/>
</dbReference>
<dbReference type="SUPFAM" id="SSF51445">
    <property type="entry name" value="(Trans)glycosidases"/>
    <property type="match status" value="1"/>
</dbReference>
<dbReference type="InterPro" id="IPR001764">
    <property type="entry name" value="Glyco_hydro_3_N"/>
</dbReference>
<evidence type="ECO:0000259" key="11">
    <source>
        <dbReference type="PROSITE" id="PS51820"/>
    </source>
</evidence>
<dbReference type="Pfam" id="PF07691">
    <property type="entry name" value="PA14"/>
    <property type="match status" value="1"/>
</dbReference>
<keyword evidence="7 10" id="KW-0119">Carbohydrate metabolism</keyword>
<comment type="pathway">
    <text evidence="2 10">Glycan metabolism; cellulose degradation.</text>
</comment>
<dbReference type="SMART" id="SM00758">
    <property type="entry name" value="PA14"/>
    <property type="match status" value="1"/>
</dbReference>
<evidence type="ECO:0000256" key="10">
    <source>
        <dbReference type="RuleBase" id="RU361161"/>
    </source>
</evidence>
<gene>
    <name evidence="12" type="ORF">BU16DRAFT_522002</name>
</gene>
<evidence type="ECO:0000313" key="12">
    <source>
        <dbReference type="EMBL" id="KAF2500914.1"/>
    </source>
</evidence>
<keyword evidence="6" id="KW-0325">Glycoprotein</keyword>
<dbReference type="OrthoDB" id="47059at2759"/>
<dbReference type="EC" id="3.2.1.21" evidence="10"/>
<reference evidence="12" key="1">
    <citation type="journal article" date="2020" name="Stud. Mycol.">
        <title>101 Dothideomycetes genomes: a test case for predicting lifestyles and emergence of pathogens.</title>
        <authorList>
            <person name="Haridas S."/>
            <person name="Albert R."/>
            <person name="Binder M."/>
            <person name="Bloem J."/>
            <person name="Labutti K."/>
            <person name="Salamov A."/>
            <person name="Andreopoulos B."/>
            <person name="Baker S."/>
            <person name="Barry K."/>
            <person name="Bills G."/>
            <person name="Bluhm B."/>
            <person name="Cannon C."/>
            <person name="Castanera R."/>
            <person name="Culley D."/>
            <person name="Daum C."/>
            <person name="Ezra D."/>
            <person name="Gonzalez J."/>
            <person name="Henrissat B."/>
            <person name="Kuo A."/>
            <person name="Liang C."/>
            <person name="Lipzen A."/>
            <person name="Lutzoni F."/>
            <person name="Magnuson J."/>
            <person name="Mondo S."/>
            <person name="Nolan M."/>
            <person name="Ohm R."/>
            <person name="Pangilinan J."/>
            <person name="Park H.-J."/>
            <person name="Ramirez L."/>
            <person name="Alfaro M."/>
            <person name="Sun H."/>
            <person name="Tritt A."/>
            <person name="Yoshinaga Y."/>
            <person name="Zwiers L.-H."/>
            <person name="Turgeon B."/>
            <person name="Goodwin S."/>
            <person name="Spatafora J."/>
            <person name="Crous P."/>
            <person name="Grigoriev I."/>
        </authorList>
    </citation>
    <scope>NUCLEOTIDE SEQUENCE</scope>
    <source>
        <strain evidence="12">CBS 269.34</strain>
    </source>
</reference>
<dbReference type="AlphaFoldDB" id="A0A6A6R933"/>
<keyword evidence="13" id="KW-1185">Reference proteome</keyword>